<evidence type="ECO:0000259" key="3">
    <source>
        <dbReference type="Pfam" id="PF08541"/>
    </source>
</evidence>
<dbReference type="EMBL" id="CP144751">
    <property type="protein sequence ID" value="WVZ83489.1"/>
    <property type="molecule type" value="Genomic_DNA"/>
</dbReference>
<keyword evidence="1" id="KW-0808">Transferase</keyword>
<reference evidence="4 5" key="1">
    <citation type="submission" date="2024-02" db="EMBL/GenBank/DDBJ databases">
        <title>High-quality chromosome-scale genome assembly of Pensacola bahiagrass (Paspalum notatum Flugge var. saurae).</title>
        <authorList>
            <person name="Vega J.M."/>
            <person name="Podio M."/>
            <person name="Orjuela J."/>
            <person name="Siena L.A."/>
            <person name="Pessino S.C."/>
            <person name="Combes M.C."/>
            <person name="Mariac C."/>
            <person name="Albertini E."/>
            <person name="Pupilli F."/>
            <person name="Ortiz J.P.A."/>
            <person name="Leblanc O."/>
        </authorList>
    </citation>
    <scope>NUCLEOTIDE SEQUENCE [LARGE SCALE GENOMIC DNA]</scope>
    <source>
        <strain evidence="4">R1</strain>
        <tissue evidence="4">Leaf</tissue>
    </source>
</reference>
<sequence length="153" mass="17329">MALLVTSHKSMMLGNCLVLTKRPGLPRPRQDGAAQPSPRTSSASPRPRARAIRVPAPPPQARARPRKQEDRAWGSPRTTSSRPARMWGNTSASSLWYDVLSCYMEAKRRLRRGDRVLMVTFGSGFKCNSCYWDWEVSRDLDDAGAWRYTYLSI</sequence>
<name>A0AAQ3U0U6_PASNO</name>
<evidence type="ECO:0000313" key="4">
    <source>
        <dbReference type="EMBL" id="WVZ83489.1"/>
    </source>
</evidence>
<keyword evidence="5" id="KW-1185">Reference proteome</keyword>
<feature type="region of interest" description="Disordered" evidence="2">
    <location>
        <begin position="21"/>
        <end position="86"/>
    </location>
</feature>
<dbReference type="GO" id="GO:0006633">
    <property type="term" value="P:fatty acid biosynthetic process"/>
    <property type="evidence" value="ECO:0007669"/>
    <property type="project" value="InterPro"/>
</dbReference>
<gene>
    <name evidence="4" type="ORF">U9M48_030631</name>
</gene>
<accession>A0AAQ3U0U6</accession>
<dbReference type="Gene3D" id="3.40.47.10">
    <property type="match status" value="1"/>
</dbReference>
<dbReference type="AlphaFoldDB" id="A0AAQ3U0U6"/>
<proteinExistence type="predicted"/>
<dbReference type="Pfam" id="PF08541">
    <property type="entry name" value="ACP_syn_III_C"/>
    <property type="match status" value="1"/>
</dbReference>
<evidence type="ECO:0000256" key="2">
    <source>
        <dbReference type="SAM" id="MobiDB-lite"/>
    </source>
</evidence>
<evidence type="ECO:0000313" key="5">
    <source>
        <dbReference type="Proteomes" id="UP001341281"/>
    </source>
</evidence>
<feature type="domain" description="Beta-ketoacyl-[acyl-carrier-protein] synthase III C-terminal" evidence="3">
    <location>
        <begin position="84"/>
        <end position="134"/>
    </location>
</feature>
<dbReference type="InterPro" id="IPR016039">
    <property type="entry name" value="Thiolase-like"/>
</dbReference>
<feature type="compositionally biased region" description="Polar residues" evidence="2">
    <location>
        <begin position="76"/>
        <end position="86"/>
    </location>
</feature>
<dbReference type="GO" id="GO:0016747">
    <property type="term" value="F:acyltransferase activity, transferring groups other than amino-acyl groups"/>
    <property type="evidence" value="ECO:0007669"/>
    <property type="project" value="InterPro"/>
</dbReference>
<dbReference type="InterPro" id="IPR012392">
    <property type="entry name" value="3-ktacl-CoA_syn"/>
</dbReference>
<dbReference type="InterPro" id="IPR013747">
    <property type="entry name" value="ACP_syn_III_C"/>
</dbReference>
<dbReference type="Proteomes" id="UP001341281">
    <property type="component" value="Chromosome 07"/>
</dbReference>
<feature type="compositionally biased region" description="Low complexity" evidence="2">
    <location>
        <begin position="33"/>
        <end position="46"/>
    </location>
</feature>
<protein>
    <recommendedName>
        <fullName evidence="3">Beta-ketoacyl-[acyl-carrier-protein] synthase III C-terminal domain-containing protein</fullName>
    </recommendedName>
</protein>
<dbReference type="SUPFAM" id="SSF53901">
    <property type="entry name" value="Thiolase-like"/>
    <property type="match status" value="1"/>
</dbReference>
<organism evidence="4 5">
    <name type="scientific">Paspalum notatum var. saurae</name>
    <dbReference type="NCBI Taxonomy" id="547442"/>
    <lineage>
        <taxon>Eukaryota</taxon>
        <taxon>Viridiplantae</taxon>
        <taxon>Streptophyta</taxon>
        <taxon>Embryophyta</taxon>
        <taxon>Tracheophyta</taxon>
        <taxon>Spermatophyta</taxon>
        <taxon>Magnoliopsida</taxon>
        <taxon>Liliopsida</taxon>
        <taxon>Poales</taxon>
        <taxon>Poaceae</taxon>
        <taxon>PACMAD clade</taxon>
        <taxon>Panicoideae</taxon>
        <taxon>Andropogonodae</taxon>
        <taxon>Paspaleae</taxon>
        <taxon>Paspalinae</taxon>
        <taxon>Paspalum</taxon>
    </lineage>
</organism>
<dbReference type="GO" id="GO:0016020">
    <property type="term" value="C:membrane"/>
    <property type="evidence" value="ECO:0007669"/>
    <property type="project" value="InterPro"/>
</dbReference>
<dbReference type="PANTHER" id="PTHR31561">
    <property type="entry name" value="3-KETOACYL-COA SYNTHASE"/>
    <property type="match status" value="1"/>
</dbReference>
<evidence type="ECO:0000256" key="1">
    <source>
        <dbReference type="ARBA" id="ARBA00022679"/>
    </source>
</evidence>